<name>A0AB39QLQ7_9ACTN</name>
<keyword evidence="6" id="KW-0321">Glycogen metabolism</keyword>
<dbReference type="Pfam" id="PF18085">
    <property type="entry name" value="Mak_N_cap"/>
    <property type="match status" value="1"/>
</dbReference>
<keyword evidence="12" id="KW-0119">Carbohydrate metabolism</keyword>
<evidence type="ECO:0000256" key="7">
    <source>
        <dbReference type="ARBA" id="ARBA00022679"/>
    </source>
</evidence>
<dbReference type="EMBL" id="CP163441">
    <property type="protein sequence ID" value="XDQ44398.1"/>
    <property type="molecule type" value="Genomic_DNA"/>
</dbReference>
<comment type="similarity">
    <text evidence="2">Belongs to the aminoglycoside phosphotransferase family.</text>
</comment>
<reference evidence="16" key="1">
    <citation type="submission" date="2024-07" db="EMBL/GenBank/DDBJ databases">
        <authorList>
            <person name="Yu S.T."/>
        </authorList>
    </citation>
    <scope>NUCLEOTIDE SEQUENCE</scope>
    <source>
        <strain evidence="16">R39</strain>
    </source>
</reference>
<evidence type="ECO:0000256" key="14">
    <source>
        <dbReference type="ARBA" id="ARBA00049067"/>
    </source>
</evidence>
<evidence type="ECO:0000256" key="12">
    <source>
        <dbReference type="ARBA" id="ARBA00023277"/>
    </source>
</evidence>
<dbReference type="GO" id="GO:0016301">
    <property type="term" value="F:kinase activity"/>
    <property type="evidence" value="ECO:0007669"/>
    <property type="project" value="UniProtKB-KW"/>
</dbReference>
<evidence type="ECO:0000256" key="5">
    <source>
        <dbReference type="ARBA" id="ARBA00013882"/>
    </source>
</evidence>
<evidence type="ECO:0000256" key="11">
    <source>
        <dbReference type="ARBA" id="ARBA00023056"/>
    </source>
</evidence>
<keyword evidence="10" id="KW-0067">ATP-binding</keyword>
<dbReference type="InterPro" id="IPR040999">
    <property type="entry name" value="Mak_N_cap"/>
</dbReference>
<accession>A0AB39QLQ7</accession>
<evidence type="ECO:0000256" key="13">
    <source>
        <dbReference type="ARBA" id="ARBA00031251"/>
    </source>
</evidence>
<comment type="catalytic activity">
    <reaction evidence="14">
        <text>D-maltose + ATP = alpha-maltose 1-phosphate + ADP + H(+)</text>
        <dbReference type="Rhea" id="RHEA:31915"/>
        <dbReference type="ChEBI" id="CHEBI:15378"/>
        <dbReference type="ChEBI" id="CHEBI:17306"/>
        <dbReference type="ChEBI" id="CHEBI:30616"/>
        <dbReference type="ChEBI" id="CHEBI:63576"/>
        <dbReference type="ChEBI" id="CHEBI:456216"/>
        <dbReference type="EC" id="2.7.1.175"/>
    </reaction>
</comment>
<evidence type="ECO:0000256" key="2">
    <source>
        <dbReference type="ARBA" id="ARBA00006219"/>
    </source>
</evidence>
<protein>
    <recommendedName>
        <fullName evidence="5">Maltokinase</fullName>
        <ecNumber evidence="4">2.7.1.175</ecNumber>
    </recommendedName>
    <alternativeName>
        <fullName evidence="13">Maltose-1-phosphate synthase</fullName>
    </alternativeName>
</protein>
<dbReference type="AlphaFoldDB" id="A0AB39QLQ7"/>
<dbReference type="GO" id="GO:0005978">
    <property type="term" value="P:glycogen biosynthetic process"/>
    <property type="evidence" value="ECO:0007669"/>
    <property type="project" value="UniProtKB-KW"/>
</dbReference>
<evidence type="ECO:0000256" key="9">
    <source>
        <dbReference type="ARBA" id="ARBA00022777"/>
    </source>
</evidence>
<dbReference type="EC" id="2.7.1.175" evidence="4"/>
<gene>
    <name evidence="16" type="ORF">AB5J52_20235</name>
</gene>
<dbReference type="Gene3D" id="3.90.1200.10">
    <property type="match status" value="1"/>
</dbReference>
<keyword evidence="7" id="KW-0808">Transferase</keyword>
<dbReference type="RefSeq" id="WP_369223315.1">
    <property type="nucleotide sequence ID" value="NZ_CP163441.1"/>
</dbReference>
<evidence type="ECO:0000256" key="10">
    <source>
        <dbReference type="ARBA" id="ARBA00022840"/>
    </source>
</evidence>
<sequence>MRTEILQPLLPALGPWLTGRRWFDARYAGAPLTAEAASVAGDEPPLLLHAVVSADGAAGPLRFQLLLGLRPELPARLAPAAITTVPAGPWQGWRVYDALADGTLLALLLRTLAGGGAGPGPRLERSSRYPLPVGLVPRPLQVEQSNTSVAYGDRVLLKLFRRPEPGPHTEVEALRALTGRDCARTPHLYGAVHSDAPGAEGLVLGLVEEFLPDARDGWEEAVRQAADAVAGTGYGNPAGGGFTADASALGRAVADVHGALGEAFGRTRLTVADVAEETARMTMRLKEAAEEVPALTRYTARLGALFDDCARVAGRGCPLFVQRTHGDLHLGQALRAHDGWRIVDFEGEPARSAAERARPEPVLKDVAGMLRSFDYAARTGLAAADDGEGGAESSPAIRLRRRRRASAWAVRNRRAFIAGYASAGHEDPDCHPVLLRAFEADKAVYEAVYESRLRPDRLPIPLAALHRLATTSH</sequence>
<keyword evidence="8" id="KW-0547">Nucleotide-binding</keyword>
<dbReference type="GO" id="GO:0005524">
    <property type="term" value="F:ATP binding"/>
    <property type="evidence" value="ECO:0007669"/>
    <property type="project" value="UniProtKB-KW"/>
</dbReference>
<evidence type="ECO:0000256" key="8">
    <source>
        <dbReference type="ARBA" id="ARBA00022741"/>
    </source>
</evidence>
<comment type="pathway">
    <text evidence="1">Glycan biosynthesis; glycogen biosynthesis.</text>
</comment>
<proteinExistence type="inferred from homology"/>
<keyword evidence="9" id="KW-0418">Kinase</keyword>
<evidence type="ECO:0000259" key="15">
    <source>
        <dbReference type="Pfam" id="PF18085"/>
    </source>
</evidence>
<evidence type="ECO:0000256" key="4">
    <source>
        <dbReference type="ARBA" id="ARBA00011962"/>
    </source>
</evidence>
<evidence type="ECO:0000256" key="3">
    <source>
        <dbReference type="ARBA" id="ARBA00011245"/>
    </source>
</evidence>
<organism evidence="16">
    <name type="scientific">Streptomyces sp. R39</name>
    <dbReference type="NCBI Taxonomy" id="3238631"/>
    <lineage>
        <taxon>Bacteria</taxon>
        <taxon>Bacillati</taxon>
        <taxon>Actinomycetota</taxon>
        <taxon>Actinomycetes</taxon>
        <taxon>Kitasatosporales</taxon>
        <taxon>Streptomycetaceae</taxon>
        <taxon>Streptomyces</taxon>
    </lineage>
</organism>
<feature type="domain" description="Maltokinase N-terminal cap" evidence="15">
    <location>
        <begin position="16"/>
        <end position="101"/>
    </location>
</feature>
<dbReference type="InterPro" id="IPR011009">
    <property type="entry name" value="Kinase-like_dom_sf"/>
</dbReference>
<keyword evidence="11" id="KW-0320">Glycogen biosynthesis</keyword>
<comment type="subunit">
    <text evidence="3">Monomer.</text>
</comment>
<evidence type="ECO:0000256" key="1">
    <source>
        <dbReference type="ARBA" id="ARBA00004964"/>
    </source>
</evidence>
<evidence type="ECO:0000313" key="16">
    <source>
        <dbReference type="EMBL" id="XDQ44398.1"/>
    </source>
</evidence>
<evidence type="ECO:0000256" key="6">
    <source>
        <dbReference type="ARBA" id="ARBA00022600"/>
    </source>
</evidence>
<dbReference type="SUPFAM" id="SSF56112">
    <property type="entry name" value="Protein kinase-like (PK-like)"/>
    <property type="match status" value="1"/>
</dbReference>